<dbReference type="RefSeq" id="WP_262069036.1">
    <property type="nucleotide sequence ID" value="NZ_JBNYWY010000002.1"/>
</dbReference>
<dbReference type="Gene3D" id="3.40.50.150">
    <property type="entry name" value="Vaccinia Virus protein VP39"/>
    <property type="match status" value="1"/>
</dbReference>
<feature type="domain" description="Methyltransferase" evidence="3">
    <location>
        <begin position="41"/>
        <end position="132"/>
    </location>
</feature>
<evidence type="ECO:0000313" key="5">
    <source>
        <dbReference type="Proteomes" id="UP001523565"/>
    </source>
</evidence>
<evidence type="ECO:0000313" key="4">
    <source>
        <dbReference type="EMBL" id="MCP1110118.1"/>
    </source>
</evidence>
<sequence>MNEYTDFATVYDLFMDNVPYEDWAGFITRQLHNEDIRRGVVVDLGCGTGVLTRLMKAQGYQMMGVEVSPEMLSIAAGKAASILYLNQDLRELELPDKVEAFISTCDTLNYLLSPAELKEVFARAYRYLKKGGVFFFDFNTVHKYRDIIGEETIAESREDGAFIWDNYYDEEERLNEYEVTFFLQEEGELFRRHREVHTQRAYELGEIRFLLEEVGFTIKGEFDDYQEVEPNVESERICLLAQKINDKE</sequence>
<evidence type="ECO:0000256" key="2">
    <source>
        <dbReference type="ARBA" id="ARBA00022679"/>
    </source>
</evidence>
<dbReference type="Pfam" id="PF13649">
    <property type="entry name" value="Methyltransf_25"/>
    <property type="match status" value="1"/>
</dbReference>
<proteinExistence type="predicted"/>
<accession>A0ABT1EHF1</accession>
<dbReference type="GO" id="GO:0032259">
    <property type="term" value="P:methylation"/>
    <property type="evidence" value="ECO:0007669"/>
    <property type="project" value="UniProtKB-KW"/>
</dbReference>
<dbReference type="Gene3D" id="2.20.25.110">
    <property type="entry name" value="S-adenosyl-L-methionine-dependent methyltransferases"/>
    <property type="match status" value="1"/>
</dbReference>
<dbReference type="PANTHER" id="PTHR43861">
    <property type="entry name" value="TRANS-ACONITATE 2-METHYLTRANSFERASE-RELATED"/>
    <property type="match status" value="1"/>
</dbReference>
<evidence type="ECO:0000259" key="3">
    <source>
        <dbReference type="Pfam" id="PF13649"/>
    </source>
</evidence>
<dbReference type="PANTHER" id="PTHR43861:SF1">
    <property type="entry name" value="TRANS-ACONITATE 2-METHYLTRANSFERASE"/>
    <property type="match status" value="1"/>
</dbReference>
<keyword evidence="5" id="KW-1185">Reference proteome</keyword>
<dbReference type="CDD" id="cd02440">
    <property type="entry name" value="AdoMet_MTases"/>
    <property type="match status" value="1"/>
</dbReference>
<keyword evidence="2" id="KW-0808">Transferase</keyword>
<organism evidence="4 5">
    <name type="scientific">Ohessyouella blattaphilus</name>
    <dbReference type="NCBI Taxonomy" id="2949333"/>
    <lineage>
        <taxon>Bacteria</taxon>
        <taxon>Bacillati</taxon>
        <taxon>Bacillota</taxon>
        <taxon>Clostridia</taxon>
        <taxon>Lachnospirales</taxon>
        <taxon>Lachnospiraceae</taxon>
        <taxon>Ohessyouella</taxon>
    </lineage>
</organism>
<dbReference type="GO" id="GO:0008168">
    <property type="term" value="F:methyltransferase activity"/>
    <property type="evidence" value="ECO:0007669"/>
    <property type="project" value="UniProtKB-KW"/>
</dbReference>
<evidence type="ECO:0000256" key="1">
    <source>
        <dbReference type="ARBA" id="ARBA00022603"/>
    </source>
</evidence>
<comment type="caution">
    <text evidence="4">The sequence shown here is derived from an EMBL/GenBank/DDBJ whole genome shotgun (WGS) entry which is preliminary data.</text>
</comment>
<reference evidence="4 5" key="1">
    <citation type="journal article" date="2022" name="Genome Biol. Evol.">
        <title>Host diet, physiology and behaviors set the stage for Lachnospiraceae cladogenesis.</title>
        <authorList>
            <person name="Vera-Ponce De Leon A."/>
            <person name="Schneider M."/>
            <person name="Jahnes B.C."/>
            <person name="Sadowski V."/>
            <person name="Camuy-Velez L.A."/>
            <person name="Duan J."/>
            <person name="Sabree Z.L."/>
        </authorList>
    </citation>
    <scope>NUCLEOTIDE SEQUENCE [LARGE SCALE GENOMIC DNA]</scope>
    <source>
        <strain evidence="4 5">PAL227</strain>
    </source>
</reference>
<dbReference type="EMBL" id="JAMZFV010000009">
    <property type="protein sequence ID" value="MCP1110118.1"/>
    <property type="molecule type" value="Genomic_DNA"/>
</dbReference>
<keyword evidence="1 4" id="KW-0489">Methyltransferase</keyword>
<dbReference type="SUPFAM" id="SSF53335">
    <property type="entry name" value="S-adenosyl-L-methionine-dependent methyltransferases"/>
    <property type="match status" value="1"/>
</dbReference>
<protein>
    <submittedName>
        <fullName evidence="4">Class I SAM-dependent methyltransferase</fullName>
    </submittedName>
</protein>
<name>A0ABT1EHF1_9FIRM</name>
<dbReference type="InterPro" id="IPR029063">
    <property type="entry name" value="SAM-dependent_MTases_sf"/>
</dbReference>
<dbReference type="InterPro" id="IPR041698">
    <property type="entry name" value="Methyltransf_25"/>
</dbReference>
<gene>
    <name evidence="4" type="ORF">NK118_07635</name>
</gene>
<dbReference type="Proteomes" id="UP001523565">
    <property type="component" value="Unassembled WGS sequence"/>
</dbReference>